<evidence type="ECO:0000313" key="8">
    <source>
        <dbReference type="EMBL" id="SFT15861.1"/>
    </source>
</evidence>
<sequence length="451" mass="52188">MNRYLILLNIYACCFIVSSCSSEWLDKKPDQKIAMITSIDDLQALLDNHGVMNSNTPYMGELSLPYYTIKEGELEQLSTPDRNTYMWKNDLYEGYDPIVDWDWNYRKIFYANVVLHELDRFPVDDVSKNTRSAALFFRAWANYHLVQLFCQGFDRTTAHSVLGLPIKTTADIHDIPQRSSLLETYQHIVDDLQESLYHHVDIQGSNLIRPNASAIRALLSKVFLLMGDYEKSLHQAEAIIKNTNAALLDYKQLDETAKYPFSLFNNEVIFHASILPTNAMTVSRLLINQEFYDSYDDFDLRKKLFFRHEGDGTLRFKGSYCESDEYFSGITLGEIYLIAAECNVRIGKGDKGVEFLMDFLRKRYERVDQLQLRTDKLALLKAVIEERKKELVLRGLGWGDLKRYNLEEDLAMPIVRSLSGQIIEMPANDNRYTMPIPEKVVKLSGLVQNIR</sequence>
<organism evidence="8 9">
    <name type="scientific">Sphingobacterium wenxiniae</name>
    <dbReference type="NCBI Taxonomy" id="683125"/>
    <lineage>
        <taxon>Bacteria</taxon>
        <taxon>Pseudomonadati</taxon>
        <taxon>Bacteroidota</taxon>
        <taxon>Sphingobacteriia</taxon>
        <taxon>Sphingobacteriales</taxon>
        <taxon>Sphingobacteriaceae</taxon>
        <taxon>Sphingobacterium</taxon>
    </lineage>
</organism>
<evidence type="ECO:0000256" key="4">
    <source>
        <dbReference type="ARBA" id="ARBA00023136"/>
    </source>
</evidence>
<dbReference type="PROSITE" id="PS51257">
    <property type="entry name" value="PROKAR_LIPOPROTEIN"/>
    <property type="match status" value="1"/>
</dbReference>
<evidence type="ECO:0000259" key="6">
    <source>
        <dbReference type="Pfam" id="PF07980"/>
    </source>
</evidence>
<keyword evidence="4" id="KW-0472">Membrane</keyword>
<keyword evidence="5" id="KW-0998">Cell outer membrane</keyword>
<proteinExistence type="inferred from homology"/>
<dbReference type="Gene3D" id="1.25.40.390">
    <property type="match status" value="1"/>
</dbReference>
<comment type="similarity">
    <text evidence="2">Belongs to the SusD family.</text>
</comment>
<dbReference type="AlphaFoldDB" id="A0A1I6VQK5"/>
<protein>
    <submittedName>
        <fullName evidence="8">SusD family protein</fullName>
    </submittedName>
</protein>
<evidence type="ECO:0000313" key="9">
    <source>
        <dbReference type="Proteomes" id="UP000198785"/>
    </source>
</evidence>
<dbReference type="InterPro" id="IPR012944">
    <property type="entry name" value="SusD_RagB_dom"/>
</dbReference>
<dbReference type="GO" id="GO:0009279">
    <property type="term" value="C:cell outer membrane"/>
    <property type="evidence" value="ECO:0007669"/>
    <property type="project" value="UniProtKB-SubCell"/>
</dbReference>
<evidence type="ECO:0000256" key="2">
    <source>
        <dbReference type="ARBA" id="ARBA00006275"/>
    </source>
</evidence>
<dbReference type="RefSeq" id="WP_093367496.1">
    <property type="nucleotide sequence ID" value="NZ_FOZZ01000016.1"/>
</dbReference>
<dbReference type="InterPro" id="IPR011990">
    <property type="entry name" value="TPR-like_helical_dom_sf"/>
</dbReference>
<feature type="domain" description="RagB/SusD" evidence="6">
    <location>
        <begin position="332"/>
        <end position="449"/>
    </location>
</feature>
<name>A0A1I6VQK5_9SPHI</name>
<accession>A0A1I6VQK5</accession>
<dbReference type="Gene3D" id="2.20.20.130">
    <property type="match status" value="1"/>
</dbReference>
<feature type="domain" description="SusD-like N-terminal" evidence="7">
    <location>
        <begin position="23"/>
        <end position="224"/>
    </location>
</feature>
<comment type="subcellular location">
    <subcellularLocation>
        <location evidence="1">Cell outer membrane</location>
    </subcellularLocation>
</comment>
<dbReference type="Proteomes" id="UP000198785">
    <property type="component" value="Unassembled WGS sequence"/>
</dbReference>
<evidence type="ECO:0000256" key="5">
    <source>
        <dbReference type="ARBA" id="ARBA00023237"/>
    </source>
</evidence>
<reference evidence="8 9" key="1">
    <citation type="submission" date="2016-10" db="EMBL/GenBank/DDBJ databases">
        <authorList>
            <person name="de Groot N.N."/>
        </authorList>
    </citation>
    <scope>NUCLEOTIDE SEQUENCE [LARGE SCALE GENOMIC DNA]</scope>
    <source>
        <strain evidence="8 9">DSM 22789</strain>
    </source>
</reference>
<dbReference type="Pfam" id="PF07980">
    <property type="entry name" value="SusD_RagB"/>
    <property type="match status" value="1"/>
</dbReference>
<evidence type="ECO:0000256" key="3">
    <source>
        <dbReference type="ARBA" id="ARBA00022729"/>
    </source>
</evidence>
<dbReference type="STRING" id="683125.SAMN05660206_11627"/>
<evidence type="ECO:0000256" key="1">
    <source>
        <dbReference type="ARBA" id="ARBA00004442"/>
    </source>
</evidence>
<keyword evidence="9" id="KW-1185">Reference proteome</keyword>
<dbReference type="SUPFAM" id="SSF48452">
    <property type="entry name" value="TPR-like"/>
    <property type="match status" value="1"/>
</dbReference>
<keyword evidence="3" id="KW-0732">Signal</keyword>
<evidence type="ECO:0000259" key="7">
    <source>
        <dbReference type="Pfam" id="PF14322"/>
    </source>
</evidence>
<dbReference type="Pfam" id="PF14322">
    <property type="entry name" value="SusD-like_3"/>
    <property type="match status" value="1"/>
</dbReference>
<dbReference type="EMBL" id="FOZZ01000016">
    <property type="protein sequence ID" value="SFT15861.1"/>
    <property type="molecule type" value="Genomic_DNA"/>
</dbReference>
<dbReference type="Gene3D" id="1.25.40.900">
    <property type="match status" value="1"/>
</dbReference>
<dbReference type="InterPro" id="IPR033985">
    <property type="entry name" value="SusD-like_N"/>
</dbReference>
<dbReference type="OrthoDB" id="653598at2"/>
<gene>
    <name evidence="8" type="ORF">SAMN05660206_11627</name>
</gene>